<evidence type="ECO:0000256" key="12">
    <source>
        <dbReference type="SAM" id="SignalP"/>
    </source>
</evidence>
<evidence type="ECO:0000256" key="10">
    <source>
        <dbReference type="PROSITE-ProRule" id="PRU01360"/>
    </source>
</evidence>
<keyword evidence="5 10" id="KW-0812">Transmembrane</keyword>
<evidence type="ECO:0000259" key="14">
    <source>
        <dbReference type="Pfam" id="PF07715"/>
    </source>
</evidence>
<keyword evidence="4 10" id="KW-1134">Transmembrane beta strand</keyword>
<evidence type="ECO:0000256" key="1">
    <source>
        <dbReference type="ARBA" id="ARBA00004571"/>
    </source>
</evidence>
<keyword evidence="6 11" id="KW-0798">TonB box</keyword>
<evidence type="ECO:0000256" key="11">
    <source>
        <dbReference type="RuleBase" id="RU003357"/>
    </source>
</evidence>
<evidence type="ECO:0000313" key="15">
    <source>
        <dbReference type="EMBL" id="RVT88222.1"/>
    </source>
</evidence>
<dbReference type="Pfam" id="PF07715">
    <property type="entry name" value="Plug"/>
    <property type="match status" value="1"/>
</dbReference>
<evidence type="ECO:0000256" key="5">
    <source>
        <dbReference type="ARBA" id="ARBA00022692"/>
    </source>
</evidence>
<evidence type="ECO:0000256" key="6">
    <source>
        <dbReference type="ARBA" id="ARBA00023077"/>
    </source>
</evidence>
<evidence type="ECO:0000313" key="16">
    <source>
        <dbReference type="Proteomes" id="UP000288587"/>
    </source>
</evidence>
<dbReference type="AlphaFoldDB" id="A0A3S2V4M1"/>
<dbReference type="InterPro" id="IPR000531">
    <property type="entry name" value="Beta-barrel_TonB"/>
</dbReference>
<dbReference type="SUPFAM" id="SSF56935">
    <property type="entry name" value="Porins"/>
    <property type="match status" value="1"/>
</dbReference>
<keyword evidence="8 15" id="KW-0675">Receptor</keyword>
<protein>
    <submittedName>
        <fullName evidence="15">TonB-dependent receptor</fullName>
    </submittedName>
</protein>
<evidence type="ECO:0000256" key="7">
    <source>
        <dbReference type="ARBA" id="ARBA00023136"/>
    </source>
</evidence>
<feature type="domain" description="TonB-dependent receptor-like beta-barrel" evidence="13">
    <location>
        <begin position="415"/>
        <end position="883"/>
    </location>
</feature>
<keyword evidence="3 10" id="KW-0813">Transport</keyword>
<dbReference type="InterPro" id="IPR039426">
    <property type="entry name" value="TonB-dep_rcpt-like"/>
</dbReference>
<name>A0A3S2V4M1_9BURK</name>
<evidence type="ECO:0000256" key="4">
    <source>
        <dbReference type="ARBA" id="ARBA00022452"/>
    </source>
</evidence>
<evidence type="ECO:0000256" key="2">
    <source>
        <dbReference type="ARBA" id="ARBA00009810"/>
    </source>
</evidence>
<dbReference type="InterPro" id="IPR036942">
    <property type="entry name" value="Beta-barrel_TonB_sf"/>
</dbReference>
<sequence>MHLPPTPRLSRLAQASLLALSSLAGAASLAQDAQPQQLDRVEVTGSSIKRIDGETPLPVLVVKRADIDKAGVTTAAELLQQLTANVGGLTDGASISDTAGNQRGFNGANLRGLGVSSTLVLLNGRRLANFASPGDNAGVDLNNIPSGAIERVEVLKDGASAIYGTDAMGGVINFITRKDYRGVDFKAYTLATHEGGAGKRAFSASAGFGDLRTDRANAYFAVDLQKLGALNSNQRDFIQEYDLAKRLPQQLSSNTFPANIDLSTSQRNTLNNFVLANPTTALKGSNPDGTWAARRVNLDKASCTGGLNPNSRAPTGPGGVEGCSYNYMGDAEIYPASEKFSLVGRATGQLSDDHQVFVEALLNKTSTDYAASPATVRFRTSSGIALPASLQAVTGITSPVDFRFRLTDAGKRTSRVDSEATRLVAGLTGTWGDWDYNTALNHSVNKATDTNLSGWVSFSRLESGIRQGLYNPFVPSSNGAAGRAFMDSIRLDGAARVAEGSSTSWDGKLTRSVAELAGGEAILALGAELRREKTEFAASSVLKANDVNGDRNSSGALLADTSHSRDVGGFFAELNAPFTKSLEGQFAIRHDRYDGVFDAATGKTSPKLSTTNPKVGLSFRPMKELLARASYGTGFRAPSVSEMFRPLRAGITASFVKDPVSGEVAQMPIDRASNPDLQPEKSKQASLGVVFEPNRNFSGAVDFWSIRKTDIISEIGEETIFTNPIYYNNPAIVVRFSDGFVNYVNVKKENRGKLNTSGVDVSVTWRGDSTSLGRFGASINGTLVTEYKFNTDPRSPLVDGLGKFRDDKAVQRWRHKLNVDWDFGDVGLTLGNTYLSGYRDQNVDGLSAPEWSNRDVKAYSLWDLTGSYRLNQHLRLRAGVLNLFNTAPPFTNQSRYFQVTWDPTYGDPRGRSYFISLNYAIK</sequence>
<keyword evidence="12" id="KW-0732">Signal</keyword>
<dbReference type="PROSITE" id="PS52016">
    <property type="entry name" value="TONB_DEPENDENT_REC_3"/>
    <property type="match status" value="1"/>
</dbReference>
<keyword evidence="16" id="KW-1185">Reference proteome</keyword>
<dbReference type="GO" id="GO:0009279">
    <property type="term" value="C:cell outer membrane"/>
    <property type="evidence" value="ECO:0007669"/>
    <property type="project" value="UniProtKB-SubCell"/>
</dbReference>
<feature type="chain" id="PRO_5018697919" evidence="12">
    <location>
        <begin position="27"/>
        <end position="922"/>
    </location>
</feature>
<dbReference type="Pfam" id="PF00593">
    <property type="entry name" value="TonB_dep_Rec_b-barrel"/>
    <property type="match status" value="1"/>
</dbReference>
<dbReference type="OrthoDB" id="183532at2"/>
<evidence type="ECO:0000256" key="3">
    <source>
        <dbReference type="ARBA" id="ARBA00022448"/>
    </source>
</evidence>
<evidence type="ECO:0000256" key="9">
    <source>
        <dbReference type="ARBA" id="ARBA00023237"/>
    </source>
</evidence>
<organism evidence="15 16">
    <name type="scientific">Inhella crocodyli</name>
    <dbReference type="NCBI Taxonomy" id="2499851"/>
    <lineage>
        <taxon>Bacteria</taxon>
        <taxon>Pseudomonadati</taxon>
        <taxon>Pseudomonadota</taxon>
        <taxon>Betaproteobacteria</taxon>
        <taxon>Burkholderiales</taxon>
        <taxon>Sphaerotilaceae</taxon>
        <taxon>Inhella</taxon>
    </lineage>
</organism>
<dbReference type="InterPro" id="IPR037066">
    <property type="entry name" value="Plug_dom_sf"/>
</dbReference>
<dbReference type="PANTHER" id="PTHR47234">
    <property type="match status" value="1"/>
</dbReference>
<gene>
    <name evidence="15" type="ORF">EOD73_04275</name>
</gene>
<evidence type="ECO:0000256" key="8">
    <source>
        <dbReference type="ARBA" id="ARBA00023170"/>
    </source>
</evidence>
<dbReference type="InterPro" id="IPR012910">
    <property type="entry name" value="Plug_dom"/>
</dbReference>
<comment type="similarity">
    <text evidence="2 10 11">Belongs to the TonB-dependent receptor family.</text>
</comment>
<accession>A0A3S2V4M1</accession>
<proteinExistence type="inferred from homology"/>
<comment type="subcellular location">
    <subcellularLocation>
        <location evidence="1 10">Cell outer membrane</location>
        <topology evidence="1 10">Multi-pass membrane protein</topology>
    </subcellularLocation>
</comment>
<dbReference type="PANTHER" id="PTHR47234:SF2">
    <property type="entry name" value="TONB-DEPENDENT RECEPTOR"/>
    <property type="match status" value="1"/>
</dbReference>
<dbReference type="RefSeq" id="WP_127681166.1">
    <property type="nucleotide sequence ID" value="NZ_SACM01000001.1"/>
</dbReference>
<keyword evidence="9 10" id="KW-0998">Cell outer membrane</keyword>
<dbReference type="Proteomes" id="UP000288587">
    <property type="component" value="Unassembled WGS sequence"/>
</dbReference>
<evidence type="ECO:0000259" key="13">
    <source>
        <dbReference type="Pfam" id="PF00593"/>
    </source>
</evidence>
<dbReference type="Gene3D" id="2.40.170.20">
    <property type="entry name" value="TonB-dependent receptor, beta-barrel domain"/>
    <property type="match status" value="1"/>
</dbReference>
<dbReference type="EMBL" id="SACM01000001">
    <property type="protein sequence ID" value="RVT88222.1"/>
    <property type="molecule type" value="Genomic_DNA"/>
</dbReference>
<keyword evidence="7 10" id="KW-0472">Membrane</keyword>
<reference evidence="15 16" key="1">
    <citation type="submission" date="2019-01" db="EMBL/GenBank/DDBJ databases">
        <authorList>
            <person name="Chen W.-M."/>
        </authorList>
    </citation>
    <scope>NUCLEOTIDE SEQUENCE [LARGE SCALE GENOMIC DNA]</scope>
    <source>
        <strain evidence="15 16">CCP-18</strain>
    </source>
</reference>
<comment type="caution">
    <text evidence="15">The sequence shown here is derived from an EMBL/GenBank/DDBJ whole genome shotgun (WGS) entry which is preliminary data.</text>
</comment>
<feature type="domain" description="TonB-dependent receptor plug" evidence="14">
    <location>
        <begin position="54"/>
        <end position="171"/>
    </location>
</feature>
<dbReference type="Gene3D" id="2.170.130.10">
    <property type="entry name" value="TonB-dependent receptor, plug domain"/>
    <property type="match status" value="1"/>
</dbReference>
<dbReference type="CDD" id="cd01347">
    <property type="entry name" value="ligand_gated_channel"/>
    <property type="match status" value="1"/>
</dbReference>
<feature type="signal peptide" evidence="12">
    <location>
        <begin position="1"/>
        <end position="26"/>
    </location>
</feature>